<dbReference type="SUPFAM" id="SSF54928">
    <property type="entry name" value="RNA-binding domain, RBD"/>
    <property type="match status" value="1"/>
</dbReference>
<keyword evidence="1 2" id="KW-0694">RNA-binding</keyword>
<dbReference type="GO" id="GO:0003723">
    <property type="term" value="F:RNA binding"/>
    <property type="evidence" value="ECO:0007669"/>
    <property type="project" value="UniProtKB-UniRule"/>
</dbReference>
<gene>
    <name evidence="4" type="ORF">KP509_06G037800</name>
</gene>
<name>A0A8T2UF36_CERRI</name>
<evidence type="ECO:0000256" key="2">
    <source>
        <dbReference type="PROSITE-ProRule" id="PRU00176"/>
    </source>
</evidence>
<dbReference type="InterPro" id="IPR012677">
    <property type="entry name" value="Nucleotide-bd_a/b_plait_sf"/>
</dbReference>
<evidence type="ECO:0000256" key="1">
    <source>
        <dbReference type="ARBA" id="ARBA00022884"/>
    </source>
</evidence>
<keyword evidence="5" id="KW-1185">Reference proteome</keyword>
<reference evidence="4" key="1">
    <citation type="submission" date="2021-08" db="EMBL/GenBank/DDBJ databases">
        <title>WGS assembly of Ceratopteris richardii.</title>
        <authorList>
            <person name="Marchant D.B."/>
            <person name="Chen G."/>
            <person name="Jenkins J."/>
            <person name="Shu S."/>
            <person name="Leebens-Mack J."/>
            <person name="Grimwood J."/>
            <person name="Schmutz J."/>
            <person name="Soltis P."/>
            <person name="Soltis D."/>
            <person name="Chen Z.-H."/>
        </authorList>
    </citation>
    <scope>NUCLEOTIDE SEQUENCE</scope>
    <source>
        <strain evidence="4">Whitten #5841</strain>
        <tissue evidence="4">Leaf</tissue>
    </source>
</reference>
<dbReference type="InterPro" id="IPR000504">
    <property type="entry name" value="RRM_dom"/>
</dbReference>
<dbReference type="Gene3D" id="3.30.70.330">
    <property type="match status" value="1"/>
</dbReference>
<accession>A0A8T2UF36</accession>
<dbReference type="Proteomes" id="UP000825935">
    <property type="component" value="Chromosome 6"/>
</dbReference>
<proteinExistence type="predicted"/>
<dbReference type="InterPro" id="IPR035979">
    <property type="entry name" value="RBD_domain_sf"/>
</dbReference>
<dbReference type="SMART" id="SM00360">
    <property type="entry name" value="RRM"/>
    <property type="match status" value="1"/>
</dbReference>
<protein>
    <recommendedName>
        <fullName evidence="3">RRM domain-containing protein</fullName>
    </recommendedName>
</protein>
<evidence type="ECO:0000313" key="4">
    <source>
        <dbReference type="EMBL" id="KAH7434851.1"/>
    </source>
</evidence>
<dbReference type="Pfam" id="PF00076">
    <property type="entry name" value="RRM_1"/>
    <property type="match status" value="1"/>
</dbReference>
<comment type="caution">
    <text evidence="4">The sequence shown here is derived from an EMBL/GenBank/DDBJ whole genome shotgun (WGS) entry which is preliminary data.</text>
</comment>
<dbReference type="PANTHER" id="PTHR48027">
    <property type="entry name" value="HETEROGENEOUS NUCLEAR RIBONUCLEOPROTEIN 87F-RELATED"/>
    <property type="match status" value="1"/>
</dbReference>
<organism evidence="4 5">
    <name type="scientific">Ceratopteris richardii</name>
    <name type="common">Triangle waterfern</name>
    <dbReference type="NCBI Taxonomy" id="49495"/>
    <lineage>
        <taxon>Eukaryota</taxon>
        <taxon>Viridiplantae</taxon>
        <taxon>Streptophyta</taxon>
        <taxon>Embryophyta</taxon>
        <taxon>Tracheophyta</taxon>
        <taxon>Polypodiopsida</taxon>
        <taxon>Polypodiidae</taxon>
        <taxon>Polypodiales</taxon>
        <taxon>Pteridineae</taxon>
        <taxon>Pteridaceae</taxon>
        <taxon>Parkerioideae</taxon>
        <taxon>Ceratopteris</taxon>
    </lineage>
</organism>
<dbReference type="PROSITE" id="PS50102">
    <property type="entry name" value="RRM"/>
    <property type="match status" value="1"/>
</dbReference>
<evidence type="ECO:0000313" key="5">
    <source>
        <dbReference type="Proteomes" id="UP000825935"/>
    </source>
</evidence>
<dbReference type="InterPro" id="IPR052462">
    <property type="entry name" value="SLIRP/GR-RBP-like"/>
</dbReference>
<dbReference type="OrthoDB" id="439808at2759"/>
<dbReference type="EMBL" id="CM035411">
    <property type="protein sequence ID" value="KAH7434851.1"/>
    <property type="molecule type" value="Genomic_DNA"/>
</dbReference>
<evidence type="ECO:0000259" key="3">
    <source>
        <dbReference type="PROSITE" id="PS50102"/>
    </source>
</evidence>
<sequence>MASMLIGRSVRASRPSLPVLLSRHCCCGLLQSSSLQQSRFISYGTKVFVGGLSQNTTERQLIDAFSSFGEVIDARIVRDDQSGKSKGFAFIRFVATSHANSAMRTMNGRALNGKVLRVGLATEKADTPERPFGISRYSDGGDYSSDRY</sequence>
<feature type="domain" description="RRM" evidence="3">
    <location>
        <begin position="45"/>
        <end position="123"/>
    </location>
</feature>
<dbReference type="AlphaFoldDB" id="A0A8T2UF36"/>